<dbReference type="SUPFAM" id="SSF46955">
    <property type="entry name" value="Putative DNA-binding domain"/>
    <property type="match status" value="1"/>
</dbReference>
<evidence type="ECO:0000259" key="2">
    <source>
        <dbReference type="PROSITE" id="PS50937"/>
    </source>
</evidence>
<reference evidence="3" key="1">
    <citation type="submission" date="2022-05" db="EMBL/GenBank/DDBJ databases">
        <title>Complete genome sequence of toluene-degrading Gulosibacter sediminis strain ACHW.36C.</title>
        <authorList>
            <person name="Wai A.C."/>
            <person name="Lai G.K."/>
            <person name="Griffin S.D."/>
            <person name="Leung F.C."/>
        </authorList>
    </citation>
    <scope>NUCLEOTIDE SEQUENCE [LARGE SCALE GENOMIC DNA]</scope>
    <source>
        <strain evidence="3">ACHW.36C</strain>
    </source>
</reference>
<keyword evidence="1" id="KW-0238">DNA-binding</keyword>
<name>A0ABY4MU08_9MICO</name>
<evidence type="ECO:0000256" key="1">
    <source>
        <dbReference type="ARBA" id="ARBA00023125"/>
    </source>
</evidence>
<dbReference type="Gene3D" id="1.10.1660.10">
    <property type="match status" value="1"/>
</dbReference>
<dbReference type="Pfam" id="PF13411">
    <property type="entry name" value="MerR_1"/>
    <property type="match status" value="1"/>
</dbReference>
<dbReference type="EMBL" id="CP097160">
    <property type="protein sequence ID" value="UQN13911.1"/>
    <property type="molecule type" value="Genomic_DNA"/>
</dbReference>
<dbReference type="InterPro" id="IPR047057">
    <property type="entry name" value="MerR_fam"/>
</dbReference>
<dbReference type="CDD" id="cd00592">
    <property type="entry name" value="HTH_MerR-like"/>
    <property type="match status" value="1"/>
</dbReference>
<dbReference type="PANTHER" id="PTHR30204:SF89">
    <property type="entry name" value="HTH MERR-TYPE DOMAIN-CONTAINING PROTEIN"/>
    <property type="match status" value="1"/>
</dbReference>
<proteinExistence type="predicted"/>
<dbReference type="PANTHER" id="PTHR30204">
    <property type="entry name" value="REDOX-CYCLING DRUG-SENSING TRANSCRIPTIONAL ACTIVATOR SOXR"/>
    <property type="match status" value="1"/>
</dbReference>
<dbReference type="InterPro" id="IPR000551">
    <property type="entry name" value="MerR-type_HTH_dom"/>
</dbReference>
<accession>A0ABY4MU08</accession>
<gene>
    <name evidence="3" type="ORF">M3M28_07480</name>
</gene>
<dbReference type="PROSITE" id="PS50937">
    <property type="entry name" value="HTH_MERR_2"/>
    <property type="match status" value="1"/>
</dbReference>
<evidence type="ECO:0000313" key="3">
    <source>
        <dbReference type="EMBL" id="UQN13911.1"/>
    </source>
</evidence>
<dbReference type="SMART" id="SM00422">
    <property type="entry name" value="HTH_MERR"/>
    <property type="match status" value="1"/>
</dbReference>
<organism evidence="3">
    <name type="scientific">Gulosibacter sediminis</name>
    <dbReference type="NCBI Taxonomy" id="1729695"/>
    <lineage>
        <taxon>Bacteria</taxon>
        <taxon>Bacillati</taxon>
        <taxon>Actinomycetota</taxon>
        <taxon>Actinomycetes</taxon>
        <taxon>Micrococcales</taxon>
        <taxon>Microbacteriaceae</taxon>
        <taxon>Gulosibacter</taxon>
    </lineage>
</organism>
<feature type="domain" description="HTH merR-type" evidence="2">
    <location>
        <begin position="16"/>
        <end position="90"/>
    </location>
</feature>
<sequence length="243" mass="26358">MAASTAAAASSGATPKLSIGQVLQRLGAEHPELTPSKIRFLEEQGLVHPARTEKGYRKYSDQDVQRIRVVLALQRDHYLPLKVIGEYLDAVDRGENPKVPGATSPARAKGEAAASAGLGILETGLELRRDELLQRSGASRDLLEAAHTAGLIARAMRYGEDELVLLTTLVELDGSGIQPRHLRPYRSAAQHDLGLVERAITPLKRGKDAEASARAQEKADELATALERVRSALLRQGLRDRRG</sequence>
<protein>
    <submittedName>
        <fullName evidence="3">MerR family transcriptional regulator</fullName>
    </submittedName>
</protein>
<dbReference type="InterPro" id="IPR009061">
    <property type="entry name" value="DNA-bd_dom_put_sf"/>
</dbReference>